<name>A0AAV9LML1_9SOLN</name>
<organism evidence="2 3">
    <name type="scientific">Solanum pinnatisectum</name>
    <name type="common">tansyleaf nightshade</name>
    <dbReference type="NCBI Taxonomy" id="50273"/>
    <lineage>
        <taxon>Eukaryota</taxon>
        <taxon>Viridiplantae</taxon>
        <taxon>Streptophyta</taxon>
        <taxon>Embryophyta</taxon>
        <taxon>Tracheophyta</taxon>
        <taxon>Spermatophyta</taxon>
        <taxon>Magnoliopsida</taxon>
        <taxon>eudicotyledons</taxon>
        <taxon>Gunneridae</taxon>
        <taxon>Pentapetalae</taxon>
        <taxon>asterids</taxon>
        <taxon>lamiids</taxon>
        <taxon>Solanales</taxon>
        <taxon>Solanaceae</taxon>
        <taxon>Solanoideae</taxon>
        <taxon>Solaneae</taxon>
        <taxon>Solanum</taxon>
    </lineage>
</organism>
<dbReference type="EMBL" id="JAWPEI010000005">
    <property type="protein sequence ID" value="KAK4725660.1"/>
    <property type="molecule type" value="Genomic_DNA"/>
</dbReference>
<evidence type="ECO:0000313" key="3">
    <source>
        <dbReference type="Proteomes" id="UP001311915"/>
    </source>
</evidence>
<proteinExistence type="predicted"/>
<gene>
    <name evidence="2" type="ORF">R3W88_030577</name>
</gene>
<protein>
    <submittedName>
        <fullName evidence="2">Uncharacterized protein</fullName>
    </submittedName>
</protein>
<reference evidence="2 3" key="1">
    <citation type="submission" date="2023-10" db="EMBL/GenBank/DDBJ databases">
        <title>Genome-Wide Identification Analysis in wild type Solanum Pinnatisectum Reveals Some Genes Defensing Phytophthora Infestans.</title>
        <authorList>
            <person name="Sun C."/>
        </authorList>
    </citation>
    <scope>NUCLEOTIDE SEQUENCE [LARGE SCALE GENOMIC DNA]</scope>
    <source>
        <strain evidence="2">LQN</strain>
        <tissue evidence="2">Leaf</tissue>
    </source>
</reference>
<evidence type="ECO:0000313" key="2">
    <source>
        <dbReference type="EMBL" id="KAK4725660.1"/>
    </source>
</evidence>
<feature type="compositionally biased region" description="Acidic residues" evidence="1">
    <location>
        <begin position="29"/>
        <end position="44"/>
    </location>
</feature>
<keyword evidence="3" id="KW-1185">Reference proteome</keyword>
<comment type="caution">
    <text evidence="2">The sequence shown here is derived from an EMBL/GenBank/DDBJ whole genome shotgun (WGS) entry which is preliminary data.</text>
</comment>
<dbReference type="AlphaFoldDB" id="A0AAV9LML1"/>
<sequence>MEARVQFVKFRIQPVIEDDEKKIKQINIDDNDDDGNDNDDEDDDDKKRNNRLDHMVVVLNKTRKLLRLTTNTLEVKVEHLK</sequence>
<dbReference type="Proteomes" id="UP001311915">
    <property type="component" value="Unassembled WGS sequence"/>
</dbReference>
<evidence type="ECO:0000256" key="1">
    <source>
        <dbReference type="SAM" id="MobiDB-lite"/>
    </source>
</evidence>
<feature type="region of interest" description="Disordered" evidence="1">
    <location>
        <begin position="26"/>
        <end position="50"/>
    </location>
</feature>
<accession>A0AAV9LML1</accession>